<dbReference type="SUPFAM" id="SSF53850">
    <property type="entry name" value="Periplasmic binding protein-like II"/>
    <property type="match status" value="1"/>
</dbReference>
<dbReference type="EMBL" id="CP015405">
    <property type="protein sequence ID" value="ANU76749.1"/>
    <property type="molecule type" value="Genomic_DNA"/>
</dbReference>
<proteinExistence type="predicted"/>
<accession>A0A1C7IE48</accession>
<dbReference type="KEGG" id="byl:A4V09_13845"/>
<sequence length="446" mass="48882">MKRNLAILLVGTMIVSTMLAGCGQNGSTESEQTTAKTGELKGDITFWHSFTQGPRLEVIQETADQFMKDNPDVNITIETFSWGDFYTKWTTGLASGNVPDMSTALPGHVVEMMDAEALVPLDDLIDDIGRDKFSKTALSEGEKDGTCYSLPLYSHAQVMWYRKDLLEAAGLQIPVTWDEFAEAAKTLTKDGVYGCSFPCGSNDLMGTRFLNFYVRSGGGSLLTEDLKADLTSDLAIDGINYWLDIYNNCSPKDSVNYAVLDQATLFYQGKTAFDFNSGFQIGGVETNSPDLVDQIDCAPLPKINADDPDYGAETSNIPMVVWQNSEHPEICKEFIKKLYEKDTYIKFLEATPVGMLPSITGISDTAEYKENETVQKFSNAVEVITKAMDMGTAIGFEQGPSVQAGLLTSQGIIESMFQDIITNGTEVKEAAQAAEDKLNEVFSTVQ</sequence>
<feature type="chain" id="PRO_5008887918" evidence="1">
    <location>
        <begin position="21"/>
        <end position="446"/>
    </location>
</feature>
<evidence type="ECO:0000313" key="2">
    <source>
        <dbReference type="EMBL" id="ANU76749.1"/>
    </source>
</evidence>
<dbReference type="STRING" id="1796616.A4V09_13845"/>
<name>A0A1C7IE48_9FIRM</name>
<keyword evidence="1" id="KW-0732">Signal</keyword>
<dbReference type="PANTHER" id="PTHR43649">
    <property type="entry name" value="ARABINOSE-BINDING PROTEIN-RELATED"/>
    <property type="match status" value="1"/>
</dbReference>
<dbReference type="PANTHER" id="PTHR43649:SF12">
    <property type="entry name" value="DIACETYLCHITOBIOSE BINDING PROTEIN DASA"/>
    <property type="match status" value="1"/>
</dbReference>
<feature type="signal peptide" evidence="1">
    <location>
        <begin position="1"/>
        <end position="20"/>
    </location>
</feature>
<dbReference type="Gene3D" id="3.40.190.10">
    <property type="entry name" value="Periplasmic binding protein-like II"/>
    <property type="match status" value="2"/>
</dbReference>
<dbReference type="InterPro" id="IPR006059">
    <property type="entry name" value="SBP"/>
</dbReference>
<evidence type="ECO:0000256" key="1">
    <source>
        <dbReference type="SAM" id="SignalP"/>
    </source>
</evidence>
<dbReference type="OrthoDB" id="9763054at2"/>
<dbReference type="RefSeq" id="WP_065542906.1">
    <property type="nucleotide sequence ID" value="NZ_CP015405.2"/>
</dbReference>
<dbReference type="CDD" id="cd13585">
    <property type="entry name" value="PBP2_TMBP_like"/>
    <property type="match status" value="1"/>
</dbReference>
<keyword evidence="3" id="KW-1185">Reference proteome</keyword>
<dbReference type="Pfam" id="PF01547">
    <property type="entry name" value="SBP_bac_1"/>
    <property type="match status" value="1"/>
</dbReference>
<protein>
    <submittedName>
        <fullName evidence="2">Sugar ABC transporter substrate-binding protein</fullName>
    </submittedName>
</protein>
<gene>
    <name evidence="2" type="ORF">A4V09_13845</name>
</gene>
<dbReference type="InterPro" id="IPR050490">
    <property type="entry name" value="Bact_solute-bd_prot1"/>
</dbReference>
<dbReference type="PROSITE" id="PS51257">
    <property type="entry name" value="PROKAR_LIPOPROTEIN"/>
    <property type="match status" value="1"/>
</dbReference>
<evidence type="ECO:0000313" key="3">
    <source>
        <dbReference type="Proteomes" id="UP000092574"/>
    </source>
</evidence>
<dbReference type="Proteomes" id="UP000092574">
    <property type="component" value="Chromosome"/>
</dbReference>
<organism evidence="2 3">
    <name type="scientific">Blautia pseudococcoides</name>
    <dbReference type="NCBI Taxonomy" id="1796616"/>
    <lineage>
        <taxon>Bacteria</taxon>
        <taxon>Bacillati</taxon>
        <taxon>Bacillota</taxon>
        <taxon>Clostridia</taxon>
        <taxon>Lachnospirales</taxon>
        <taxon>Lachnospiraceae</taxon>
        <taxon>Blautia</taxon>
    </lineage>
</organism>
<dbReference type="AlphaFoldDB" id="A0A1C7IE48"/>
<reference evidence="2" key="1">
    <citation type="submission" date="2017-04" db="EMBL/GenBank/DDBJ databases">
        <title>Complete Genome Sequences of Twelve Strains of a Stable Defined Moderately Diverse Mouse Microbiota 2 (sDMDMm2).</title>
        <authorList>
            <person name="Uchimura Y."/>
            <person name="Wyss M."/>
            <person name="Brugiroux S."/>
            <person name="Limenitakis J.P."/>
            <person name="Stecher B."/>
            <person name="McCoy K.D."/>
            <person name="Macpherson A.J."/>
        </authorList>
    </citation>
    <scope>NUCLEOTIDE SEQUENCE</scope>
    <source>
        <strain evidence="2">YL58</strain>
    </source>
</reference>